<comment type="caution">
    <text evidence="2">The sequence shown here is derived from an EMBL/GenBank/DDBJ whole genome shotgun (WGS) entry which is preliminary data.</text>
</comment>
<proteinExistence type="predicted"/>
<keyword evidence="1" id="KW-1133">Transmembrane helix</keyword>
<evidence type="ECO:0000256" key="1">
    <source>
        <dbReference type="SAM" id="Phobius"/>
    </source>
</evidence>
<dbReference type="Pfam" id="PF05437">
    <property type="entry name" value="AzlD"/>
    <property type="match status" value="1"/>
</dbReference>
<dbReference type="AlphaFoldDB" id="A0A0F9YCS4"/>
<keyword evidence="1" id="KW-0472">Membrane</keyword>
<name>A0A0F9YCS4_9ZZZZ</name>
<feature type="transmembrane region" description="Helical" evidence="1">
    <location>
        <begin position="6"/>
        <end position="23"/>
    </location>
</feature>
<sequence>MNLPLTPATALLAILVMALVTYITRAGGVMVMSRVPIGPKVERFINAMAGAVLVAVILPLAVQGDWGARLALVATLMVMLTTHKPLIAITAGMATAAFWRLI</sequence>
<feature type="transmembrane region" description="Helical" evidence="1">
    <location>
        <begin position="44"/>
        <end position="62"/>
    </location>
</feature>
<protein>
    <recommendedName>
        <fullName evidence="3">Branched-chain amino acid transport</fullName>
    </recommendedName>
</protein>
<keyword evidence="1" id="KW-0812">Transmembrane</keyword>
<feature type="transmembrane region" description="Helical" evidence="1">
    <location>
        <begin position="68"/>
        <end position="99"/>
    </location>
</feature>
<reference evidence="2" key="1">
    <citation type="journal article" date="2015" name="Nature">
        <title>Complex archaea that bridge the gap between prokaryotes and eukaryotes.</title>
        <authorList>
            <person name="Spang A."/>
            <person name="Saw J.H."/>
            <person name="Jorgensen S.L."/>
            <person name="Zaremba-Niedzwiedzka K."/>
            <person name="Martijn J."/>
            <person name="Lind A.E."/>
            <person name="van Eijk R."/>
            <person name="Schleper C."/>
            <person name="Guy L."/>
            <person name="Ettema T.J."/>
        </authorList>
    </citation>
    <scope>NUCLEOTIDE SEQUENCE</scope>
</reference>
<gene>
    <name evidence="2" type="ORF">LCGC14_0025890</name>
</gene>
<accession>A0A0F9YCS4</accession>
<dbReference type="EMBL" id="LAZR01000005">
    <property type="protein sequence ID" value="KKO10057.1"/>
    <property type="molecule type" value="Genomic_DNA"/>
</dbReference>
<evidence type="ECO:0008006" key="3">
    <source>
        <dbReference type="Google" id="ProtNLM"/>
    </source>
</evidence>
<dbReference type="InterPro" id="IPR008407">
    <property type="entry name" value="Brnchd-chn_aa_trnsp_AzlD"/>
</dbReference>
<evidence type="ECO:0000313" key="2">
    <source>
        <dbReference type="EMBL" id="KKO10057.1"/>
    </source>
</evidence>
<organism evidence="2">
    <name type="scientific">marine sediment metagenome</name>
    <dbReference type="NCBI Taxonomy" id="412755"/>
    <lineage>
        <taxon>unclassified sequences</taxon>
        <taxon>metagenomes</taxon>
        <taxon>ecological metagenomes</taxon>
    </lineage>
</organism>